<dbReference type="EMBL" id="JBHSDP010000011">
    <property type="protein sequence ID" value="MFC4328261.1"/>
    <property type="molecule type" value="Genomic_DNA"/>
</dbReference>
<accession>A0ABV8TC95</accession>
<keyword evidence="2" id="KW-1185">Reference proteome</keyword>
<gene>
    <name evidence="1" type="ORF">ACFPC0_10535</name>
</gene>
<dbReference type="Proteomes" id="UP001595824">
    <property type="component" value="Unassembled WGS sequence"/>
</dbReference>
<evidence type="ECO:0000313" key="2">
    <source>
        <dbReference type="Proteomes" id="UP001595824"/>
    </source>
</evidence>
<proteinExistence type="predicted"/>
<organism evidence="1 2">
    <name type="scientific">Streptomyces andamanensis</name>
    <dbReference type="NCBI Taxonomy" id="1565035"/>
    <lineage>
        <taxon>Bacteria</taxon>
        <taxon>Bacillati</taxon>
        <taxon>Actinomycetota</taxon>
        <taxon>Actinomycetes</taxon>
        <taxon>Kitasatosporales</taxon>
        <taxon>Streptomycetaceae</taxon>
        <taxon>Streptomyces</taxon>
    </lineage>
</organism>
<sequence length="87" mass="9791">MKLHTAAIGKLSAVVLDQHRGVHRFVASSPDDLWKLLRKADRDERGDGAFCLGREEWNSVVAALNVHGAVHVETEFDCDFVITRHLR</sequence>
<name>A0ABV8TC95_9ACTN</name>
<reference evidence="2" key="1">
    <citation type="journal article" date="2019" name="Int. J. Syst. Evol. Microbiol.">
        <title>The Global Catalogue of Microorganisms (GCM) 10K type strain sequencing project: providing services to taxonomists for standard genome sequencing and annotation.</title>
        <authorList>
            <consortium name="The Broad Institute Genomics Platform"/>
            <consortium name="The Broad Institute Genome Sequencing Center for Infectious Disease"/>
            <person name="Wu L."/>
            <person name="Ma J."/>
        </authorList>
    </citation>
    <scope>NUCLEOTIDE SEQUENCE [LARGE SCALE GENOMIC DNA]</scope>
    <source>
        <strain evidence="2">PCU 347</strain>
    </source>
</reference>
<evidence type="ECO:0000313" key="1">
    <source>
        <dbReference type="EMBL" id="MFC4328261.1"/>
    </source>
</evidence>
<protein>
    <submittedName>
        <fullName evidence="1">Uncharacterized protein</fullName>
    </submittedName>
</protein>
<comment type="caution">
    <text evidence="1">The sequence shown here is derived from an EMBL/GenBank/DDBJ whole genome shotgun (WGS) entry which is preliminary data.</text>
</comment>
<dbReference type="RefSeq" id="WP_381738392.1">
    <property type="nucleotide sequence ID" value="NZ_JBHSDP010000011.1"/>
</dbReference>